<reference evidence="4 5" key="2">
    <citation type="journal article" date="2009" name="BMC Microbiol.">
        <title>The genome sequence of Geobacter metallireducens: features of metabolism, physiology and regulation common and dissimilar to Geobacter sulfurreducens.</title>
        <authorList>
            <person name="Aklujkar M."/>
            <person name="Krushkal J."/>
            <person name="DiBartolo G."/>
            <person name="Lapidus A."/>
            <person name="Land M.L."/>
            <person name="Lovley D.R."/>
        </authorList>
    </citation>
    <scope>NUCLEOTIDE SEQUENCE [LARGE SCALE GENOMIC DNA]</scope>
    <source>
        <strain evidence="5">ATCC 53774 / DSM 7210 / GS-15</strain>
    </source>
</reference>
<dbReference type="Pfam" id="PF00672">
    <property type="entry name" value="HAMP"/>
    <property type="match status" value="1"/>
</dbReference>
<dbReference type="Gene3D" id="1.10.3210.10">
    <property type="entry name" value="Hypothetical protein af1432"/>
    <property type="match status" value="1"/>
</dbReference>
<dbReference type="InterPro" id="IPR037522">
    <property type="entry name" value="HD_GYP_dom"/>
</dbReference>
<dbReference type="SMART" id="SM00471">
    <property type="entry name" value="HDc"/>
    <property type="match status" value="1"/>
</dbReference>
<dbReference type="CDD" id="cd00077">
    <property type="entry name" value="HDc"/>
    <property type="match status" value="1"/>
</dbReference>
<dbReference type="InterPro" id="IPR003660">
    <property type="entry name" value="HAMP_dom"/>
</dbReference>
<dbReference type="EMBL" id="CP000148">
    <property type="protein sequence ID" value="ABB30268.1"/>
    <property type="molecule type" value="Genomic_DNA"/>
</dbReference>
<dbReference type="PROSITE" id="PS50885">
    <property type="entry name" value="HAMP"/>
    <property type="match status" value="1"/>
</dbReference>
<keyword evidence="1" id="KW-0472">Membrane</keyword>
<dbReference type="CDD" id="cd06225">
    <property type="entry name" value="HAMP"/>
    <property type="match status" value="1"/>
</dbReference>
<feature type="domain" description="HD-GYP" evidence="3">
    <location>
        <begin position="284"/>
        <end position="479"/>
    </location>
</feature>
<evidence type="ECO:0000313" key="4">
    <source>
        <dbReference type="EMBL" id="ABB30268.1"/>
    </source>
</evidence>
<accession>Q39ZQ6</accession>
<dbReference type="KEGG" id="gme:Gmet_0018"/>
<dbReference type="InterPro" id="IPR003607">
    <property type="entry name" value="HD/PDEase_dom"/>
</dbReference>
<reference evidence="4 5" key="1">
    <citation type="submission" date="2005-10" db="EMBL/GenBank/DDBJ databases">
        <title>Complete sequence of Geobacter metallireducens GS-15.</title>
        <authorList>
            <consortium name="US DOE Joint Genome Institute"/>
            <person name="Copeland A."/>
            <person name="Lucas S."/>
            <person name="Lapidus A."/>
            <person name="Barry K."/>
            <person name="Detter J.C."/>
            <person name="Glavina T."/>
            <person name="Hammon N."/>
            <person name="Israni S."/>
            <person name="Pitluck S."/>
            <person name="Di Bartolo G."/>
            <person name="Chain P."/>
            <person name="Schmutz J."/>
            <person name="Larimer F."/>
            <person name="Land M."/>
            <person name="Kyrpides N."/>
            <person name="Ivanova N."/>
            <person name="Richardson P."/>
        </authorList>
    </citation>
    <scope>NUCLEOTIDE SEQUENCE [LARGE SCALE GENOMIC DNA]</scope>
    <source>
        <strain evidence="5">ATCC 53774 / DSM 7210 / GS-15</strain>
    </source>
</reference>
<dbReference type="Proteomes" id="UP000007073">
    <property type="component" value="Chromosome"/>
</dbReference>
<sequence>MAIRLALARKFLVAVGITVFVTIGILFFFMYEQAQKAIYDHVDRQSTALLQQVVITRAWISEHEGIYIRQAPGVEPNPYLPGSGITDKEGRDYVFHNPALAIRKLSEYAQRKGLYRFHLSSLKPLNPANKPTPFESEALRQFERRGFTASRDGIAGIVRDGDHAAYQRIIPLVVEKSCLTCHLQQGYKVGEVRGGLSVALPLQDAERQIVKARILFALAGAGIMAMVMGTLYYLLRRMVLAPVAHLHGIAGSLSAGNYTARATLTTGDELENLGTAFNTMTDQIISGYQSALKTLAAAVEARDSYTRGHIDRVARYALGIAREMGLPPETVSRVEMAAILHDIGKIGIPDAILRKESSLTPEELEIMQAHSLKGMEIISTSDFFSSVMNAILYHHEFYDGTGYPSGLKGEEIPLVARIITVADSFDAMTTDRPYRRGMPRETALAEIERWKGSQFDPQVVDAFLRGMKRGGLVAKRGTEKA</sequence>
<keyword evidence="5" id="KW-1185">Reference proteome</keyword>
<dbReference type="GO" id="GO:0016020">
    <property type="term" value="C:membrane"/>
    <property type="evidence" value="ECO:0007669"/>
    <property type="project" value="InterPro"/>
</dbReference>
<keyword evidence="1" id="KW-1133">Transmembrane helix</keyword>
<dbReference type="NCBIfam" id="TIGR00277">
    <property type="entry name" value="HDIG"/>
    <property type="match status" value="1"/>
</dbReference>
<dbReference type="STRING" id="269799.Gmet_0018"/>
<dbReference type="RefSeq" id="WP_011365617.1">
    <property type="nucleotide sequence ID" value="NC_007517.1"/>
</dbReference>
<dbReference type="GO" id="GO:0007165">
    <property type="term" value="P:signal transduction"/>
    <property type="evidence" value="ECO:0007669"/>
    <property type="project" value="InterPro"/>
</dbReference>
<dbReference type="PROSITE" id="PS51832">
    <property type="entry name" value="HD_GYP"/>
    <property type="match status" value="1"/>
</dbReference>
<name>Q39ZQ6_GEOMG</name>
<dbReference type="PANTHER" id="PTHR43155">
    <property type="entry name" value="CYCLIC DI-GMP PHOSPHODIESTERASE PA4108-RELATED"/>
    <property type="match status" value="1"/>
</dbReference>
<feature type="transmembrane region" description="Helical" evidence="1">
    <location>
        <begin position="214"/>
        <end position="235"/>
    </location>
</feature>
<dbReference type="SUPFAM" id="SSF109604">
    <property type="entry name" value="HD-domain/PDEase-like"/>
    <property type="match status" value="1"/>
</dbReference>
<keyword evidence="1" id="KW-0812">Transmembrane</keyword>
<proteinExistence type="predicted"/>
<dbReference type="SMART" id="SM00304">
    <property type="entry name" value="HAMP"/>
    <property type="match status" value="1"/>
</dbReference>
<evidence type="ECO:0000259" key="2">
    <source>
        <dbReference type="PROSITE" id="PS50885"/>
    </source>
</evidence>
<protein>
    <submittedName>
        <fullName evidence="4">Cyclic diguanylate phosphodiesterase, DUF3365 and HAMP domain-containing, heme-binding</fullName>
    </submittedName>
</protein>
<dbReference type="InterPro" id="IPR006675">
    <property type="entry name" value="HDIG_dom"/>
</dbReference>
<dbReference type="AlphaFoldDB" id="Q39ZQ6"/>
<dbReference type="Gene3D" id="6.10.340.10">
    <property type="match status" value="1"/>
</dbReference>
<dbReference type="eggNOG" id="COG3850">
    <property type="taxonomic scope" value="Bacteria"/>
</dbReference>
<feature type="domain" description="HAMP" evidence="2">
    <location>
        <begin position="237"/>
        <end position="289"/>
    </location>
</feature>
<evidence type="ECO:0000259" key="3">
    <source>
        <dbReference type="PROSITE" id="PS51832"/>
    </source>
</evidence>
<evidence type="ECO:0000256" key="1">
    <source>
        <dbReference type="SAM" id="Phobius"/>
    </source>
</evidence>
<evidence type="ECO:0000313" key="5">
    <source>
        <dbReference type="Proteomes" id="UP000007073"/>
    </source>
</evidence>
<dbReference type="Pfam" id="PF11845">
    <property type="entry name" value="Tll0287-like"/>
    <property type="match status" value="1"/>
</dbReference>
<dbReference type="SUPFAM" id="SSF158472">
    <property type="entry name" value="HAMP domain-like"/>
    <property type="match status" value="1"/>
</dbReference>
<gene>
    <name evidence="4" type="ordered locus">Gmet_0018</name>
</gene>
<dbReference type="PANTHER" id="PTHR43155:SF2">
    <property type="entry name" value="CYCLIC DI-GMP PHOSPHODIESTERASE PA4108"/>
    <property type="match status" value="1"/>
</dbReference>
<dbReference type="Pfam" id="PF13487">
    <property type="entry name" value="HD_5"/>
    <property type="match status" value="1"/>
</dbReference>
<feature type="transmembrane region" description="Helical" evidence="1">
    <location>
        <begin position="12"/>
        <end position="31"/>
    </location>
</feature>
<dbReference type="eggNOG" id="COG2206">
    <property type="taxonomic scope" value="Bacteria"/>
</dbReference>
<organism evidence="4 5">
    <name type="scientific">Geobacter metallireducens (strain ATCC 53774 / DSM 7210 / GS-15)</name>
    <dbReference type="NCBI Taxonomy" id="269799"/>
    <lineage>
        <taxon>Bacteria</taxon>
        <taxon>Pseudomonadati</taxon>
        <taxon>Thermodesulfobacteriota</taxon>
        <taxon>Desulfuromonadia</taxon>
        <taxon>Geobacterales</taxon>
        <taxon>Geobacteraceae</taxon>
        <taxon>Geobacter</taxon>
    </lineage>
</organism>
<dbReference type="HOGENOM" id="CLU_567125_0_0_7"/>
<dbReference type="InterPro" id="IPR021796">
    <property type="entry name" value="Tll0287-like_dom"/>
</dbReference>